<dbReference type="InterPro" id="IPR007433">
    <property type="entry name" value="DUF481"/>
</dbReference>
<accession>A0A5Q0TKU3</accession>
<evidence type="ECO:0000313" key="2">
    <source>
        <dbReference type="EMBL" id="QGA66079.1"/>
    </source>
</evidence>
<reference evidence="2 3" key="1">
    <citation type="submission" date="2019-10" db="EMBL/GenBank/DDBJ databases">
        <title>Vibrio sp. nov., isolated from Coralline algae surface.</title>
        <authorList>
            <person name="Geng Y."/>
            <person name="Zhang X."/>
        </authorList>
    </citation>
    <scope>NUCLEOTIDE SEQUENCE [LARGE SCALE GENOMIC DNA]</scope>
    <source>
        <strain evidence="2 3">SM1977</strain>
    </source>
</reference>
<keyword evidence="3" id="KW-1185">Reference proteome</keyword>
<name>A0A5Q0TKU3_9VIBR</name>
<dbReference type="AlphaFoldDB" id="A0A5Q0TKU3"/>
<evidence type="ECO:0000313" key="3">
    <source>
        <dbReference type="Proteomes" id="UP000348942"/>
    </source>
</evidence>
<proteinExistence type="predicted"/>
<dbReference type="EMBL" id="CP045699">
    <property type="protein sequence ID" value="QGA66079.1"/>
    <property type="molecule type" value="Genomic_DNA"/>
</dbReference>
<gene>
    <name evidence="2" type="ORF">GFB47_10210</name>
</gene>
<protein>
    <submittedName>
        <fullName evidence="2">DUF481 domain-containing protein</fullName>
    </submittedName>
</protein>
<dbReference type="Pfam" id="PF04338">
    <property type="entry name" value="DUF481"/>
    <property type="match status" value="1"/>
</dbReference>
<sequence length="243" mass="28000">MAKLLNEDDNKEEDEAPQEPSPWTSEIEFGYRSEQGNDDEQSLNTRLSLSYIKGRLRNNGEIKIYMKNEDGKVDEREQTYQLQSDYKLSPKMYAYGNFKGIDSKYDSYFHDYTISSGLGYQVTNTEDMKVEVEFGPGYRYQEPNTDEIDDDDAIFPENVNEPIIRANFNAFWKPFKNTSFNFEGTVVSGSSNTRFDSEISIVNQISESIALKIAQSRQHLSRVPNNLEKTDSTVTINLLFSFK</sequence>
<evidence type="ECO:0000256" key="1">
    <source>
        <dbReference type="SAM" id="MobiDB-lite"/>
    </source>
</evidence>
<feature type="region of interest" description="Disordered" evidence="1">
    <location>
        <begin position="1"/>
        <end position="26"/>
    </location>
</feature>
<dbReference type="Proteomes" id="UP000348942">
    <property type="component" value="Chromosome 1"/>
</dbReference>
<organism evidence="2 3">
    <name type="scientific">Vibrio algicola</name>
    <dbReference type="NCBI Taxonomy" id="2662262"/>
    <lineage>
        <taxon>Bacteria</taxon>
        <taxon>Pseudomonadati</taxon>
        <taxon>Pseudomonadota</taxon>
        <taxon>Gammaproteobacteria</taxon>
        <taxon>Vibrionales</taxon>
        <taxon>Vibrionaceae</taxon>
        <taxon>Vibrio</taxon>
    </lineage>
</organism>
<dbReference type="SUPFAM" id="SSF56935">
    <property type="entry name" value="Porins"/>
    <property type="match status" value="1"/>
</dbReference>